<dbReference type="AlphaFoldDB" id="A0A1D8NPF9"/>
<accession>A0A1D8NPF9</accession>
<evidence type="ECO:0000256" key="2">
    <source>
        <dbReference type="ARBA" id="ARBA00004305"/>
    </source>
</evidence>
<keyword evidence="7 18" id="KW-0645">Protease</keyword>
<dbReference type="Pfam" id="PF05193">
    <property type="entry name" value="Peptidase_M16_C"/>
    <property type="match status" value="1"/>
</dbReference>
<comment type="similarity">
    <text evidence="4">Belongs to the peptidase M16 family. PreP subfamily.</text>
</comment>
<dbReference type="SMR" id="A0A1D8NPF9"/>
<proteinExistence type="inferred from homology"/>
<dbReference type="PANTHER" id="PTHR43016">
    <property type="entry name" value="PRESEQUENCE PROTEASE"/>
    <property type="match status" value="1"/>
</dbReference>
<dbReference type="SMART" id="SM01264">
    <property type="entry name" value="M16C_associated"/>
    <property type="match status" value="1"/>
</dbReference>
<keyword evidence="9" id="KW-0378">Hydrolase</keyword>
<reference evidence="18 20" key="2">
    <citation type="submission" date="2018-07" db="EMBL/GenBank/DDBJ databases">
        <title>Draft Genome Assemblies for Five Robust Yarrowia lipolytica Strains Exhibiting High Lipid Production and Pentose Sugar Utilization and Sugar Alcohol Secretion from Undetoxified Lignocellulosic Biomass Hydrolysates.</title>
        <authorList>
            <consortium name="DOE Joint Genome Institute"/>
            <person name="Walker C."/>
            <person name="Ryu S."/>
            <person name="Na H."/>
            <person name="Zane M."/>
            <person name="LaButti K."/>
            <person name="Lipzen A."/>
            <person name="Haridas S."/>
            <person name="Barry K."/>
            <person name="Grigoriev I.V."/>
            <person name="Quarterman J."/>
            <person name="Slininger P."/>
            <person name="Dien B."/>
            <person name="Trinh C.T."/>
        </authorList>
    </citation>
    <scope>NUCLEOTIDE SEQUENCE [LARGE SCALE GENOMIC DNA]</scope>
    <source>
        <strain evidence="18 20">YB392</strain>
    </source>
</reference>
<evidence type="ECO:0000256" key="7">
    <source>
        <dbReference type="ARBA" id="ARBA00022670"/>
    </source>
</evidence>
<dbReference type="Pfam" id="PF22516">
    <property type="entry name" value="PreP_C"/>
    <property type="match status" value="1"/>
</dbReference>
<dbReference type="EMBL" id="CP017558">
    <property type="protein sequence ID" value="AOW07524.1"/>
    <property type="molecule type" value="Genomic_DNA"/>
</dbReference>
<dbReference type="GO" id="GO:0005759">
    <property type="term" value="C:mitochondrial matrix"/>
    <property type="evidence" value="ECO:0007669"/>
    <property type="project" value="UniProtKB-SubCell"/>
</dbReference>
<evidence type="ECO:0000256" key="12">
    <source>
        <dbReference type="ARBA" id="ARBA00023049"/>
    </source>
</evidence>
<evidence type="ECO:0000256" key="11">
    <source>
        <dbReference type="ARBA" id="ARBA00022946"/>
    </source>
</evidence>
<dbReference type="FunFam" id="3.30.830.10:FF:000011">
    <property type="entry name" value="Presequence protease, mitochondrial"/>
    <property type="match status" value="1"/>
</dbReference>
<evidence type="ECO:0000259" key="16">
    <source>
        <dbReference type="SMART" id="SM01264"/>
    </source>
</evidence>
<dbReference type="OMA" id="FPFQVHY"/>
<dbReference type="EMBL" id="KZ857326">
    <property type="protein sequence ID" value="RDW28294.1"/>
    <property type="molecule type" value="Genomic_DNA"/>
</dbReference>
<evidence type="ECO:0000313" key="19">
    <source>
        <dbReference type="Proteomes" id="UP000182444"/>
    </source>
</evidence>
<dbReference type="Pfam" id="PF00675">
    <property type="entry name" value="Peptidase_M16"/>
    <property type="match status" value="1"/>
</dbReference>
<dbReference type="GO" id="GO:0034982">
    <property type="term" value="P:mitochondrial protein processing"/>
    <property type="evidence" value="ECO:0007669"/>
    <property type="project" value="EnsemblFungi"/>
</dbReference>
<dbReference type="Gene3D" id="3.30.830.10">
    <property type="entry name" value="Metalloenzyme, LuxS/M16 peptidase-like"/>
    <property type="match status" value="4"/>
</dbReference>
<dbReference type="InterPro" id="IPR013578">
    <property type="entry name" value="Peptidase_M16C_assoc"/>
</dbReference>
<dbReference type="GO" id="GO:0004176">
    <property type="term" value="F:ATP-dependent peptidase activity"/>
    <property type="evidence" value="ECO:0007669"/>
    <property type="project" value="EnsemblFungi"/>
</dbReference>
<dbReference type="Pfam" id="PF08367">
    <property type="entry name" value="M16C_assoc"/>
    <property type="match status" value="1"/>
</dbReference>
<evidence type="ECO:0000256" key="3">
    <source>
        <dbReference type="ARBA" id="ARBA00004569"/>
    </source>
</evidence>
<evidence type="ECO:0000256" key="15">
    <source>
        <dbReference type="ARBA" id="ARBA00045897"/>
    </source>
</evidence>
<dbReference type="PANTHER" id="PTHR43016:SF13">
    <property type="entry name" value="PRESEQUENCE PROTEASE, MITOCHONDRIAL"/>
    <property type="match status" value="1"/>
</dbReference>
<evidence type="ECO:0000313" key="18">
    <source>
        <dbReference type="EMBL" id="RDW28294.1"/>
    </source>
</evidence>
<reference evidence="17 19" key="1">
    <citation type="journal article" date="2016" name="PLoS ONE">
        <title>Sequence Assembly of Yarrowia lipolytica Strain W29/CLIB89 Shows Transposable Element Diversity.</title>
        <authorList>
            <person name="Magnan C."/>
            <person name="Yu J."/>
            <person name="Chang I."/>
            <person name="Jahn E."/>
            <person name="Kanomata Y."/>
            <person name="Wu J."/>
            <person name="Zeller M."/>
            <person name="Oakes M."/>
            <person name="Baldi P."/>
            <person name="Sandmeyer S."/>
        </authorList>
    </citation>
    <scope>NUCLEOTIDE SEQUENCE [LARGE SCALE GENOMIC DNA]</scope>
    <source>
        <strain evidence="17">CLIB89</strain>
        <strain evidence="19">CLIB89(W29)</strain>
    </source>
</reference>
<dbReference type="GeneID" id="2907820"/>
<keyword evidence="13" id="KW-0496">Mitochondrion</keyword>
<dbReference type="InterPro" id="IPR007863">
    <property type="entry name" value="Peptidase_M16_C"/>
</dbReference>
<comment type="function">
    <text evidence="15">Degrades mitochondrial transit peptides after their cleavage in the intermembrane space or in the matrix, and presequence peptides; clearance of these peptides is required to keep the presequence processing machinery running. Preferentially cleaves the N-terminal side of paired basic amino acid residues. Also degrades other unstructured peptides. May function as an ATP-dependent peptidase as opposed to a metalloendopeptidase.</text>
</comment>
<dbReference type="InterPro" id="IPR011765">
    <property type="entry name" value="Pept_M16_N"/>
</dbReference>
<dbReference type="GO" id="GO:0004222">
    <property type="term" value="F:metalloendopeptidase activity"/>
    <property type="evidence" value="ECO:0007669"/>
    <property type="project" value="EnsemblFungi"/>
</dbReference>
<keyword evidence="10" id="KW-0862">Zinc</keyword>
<dbReference type="SUPFAM" id="SSF63411">
    <property type="entry name" value="LuxS/MPP-like metallohydrolase"/>
    <property type="match status" value="4"/>
</dbReference>
<evidence type="ECO:0000313" key="17">
    <source>
        <dbReference type="EMBL" id="AOW07524.1"/>
    </source>
</evidence>
<evidence type="ECO:0000313" key="20">
    <source>
        <dbReference type="Proteomes" id="UP000256601"/>
    </source>
</evidence>
<dbReference type="Proteomes" id="UP000256601">
    <property type="component" value="Unassembled WGS sequence"/>
</dbReference>
<comment type="subunit">
    <text evidence="5">Monomer and homodimer; homodimerization is induced by binding of the substrate.</text>
</comment>
<evidence type="ECO:0000256" key="8">
    <source>
        <dbReference type="ARBA" id="ARBA00022723"/>
    </source>
</evidence>
<name>A0A1D8NPF9_YARLL</name>
<comment type="subcellular location">
    <subcellularLocation>
        <location evidence="3">Mitochondrion intermembrane space</location>
    </subcellularLocation>
    <subcellularLocation>
        <location evidence="2">Mitochondrion matrix</location>
    </subcellularLocation>
</comment>
<dbReference type="KEGG" id="yli:2907820"/>
<keyword evidence="12" id="KW-0482">Metalloprotease</keyword>
<dbReference type="Proteomes" id="UP000182444">
    <property type="component" value="Chromosome 1F"/>
</dbReference>
<gene>
    <name evidence="18" type="ORF">B0I71DRAFT_127614</name>
    <name evidence="17" type="ORF">YALI1_F28537g</name>
</gene>
<dbReference type="GO" id="GO:0008270">
    <property type="term" value="F:zinc ion binding"/>
    <property type="evidence" value="ECO:0007669"/>
    <property type="project" value="EnsemblFungi"/>
</dbReference>
<dbReference type="GO" id="GO:0005758">
    <property type="term" value="C:mitochondrial intermembrane space"/>
    <property type="evidence" value="ECO:0007669"/>
    <property type="project" value="UniProtKB-SubCell"/>
</dbReference>
<evidence type="ECO:0000256" key="10">
    <source>
        <dbReference type="ARBA" id="ARBA00022833"/>
    </source>
</evidence>
<organism evidence="17 19">
    <name type="scientific">Yarrowia lipolytica</name>
    <name type="common">Candida lipolytica</name>
    <dbReference type="NCBI Taxonomy" id="4952"/>
    <lineage>
        <taxon>Eukaryota</taxon>
        <taxon>Fungi</taxon>
        <taxon>Dikarya</taxon>
        <taxon>Ascomycota</taxon>
        <taxon>Saccharomycotina</taxon>
        <taxon>Dipodascomycetes</taxon>
        <taxon>Dipodascales</taxon>
        <taxon>Dipodascales incertae sedis</taxon>
        <taxon>Yarrowia</taxon>
    </lineage>
</organism>
<evidence type="ECO:0000256" key="4">
    <source>
        <dbReference type="ARBA" id="ARBA00007575"/>
    </source>
</evidence>
<dbReference type="FunFam" id="3.30.830.10:FF:000009">
    <property type="entry name" value="Presequence protease, mitochondrial"/>
    <property type="match status" value="1"/>
</dbReference>
<dbReference type="GO" id="GO:0051603">
    <property type="term" value="P:proteolysis involved in protein catabolic process"/>
    <property type="evidence" value="ECO:0007669"/>
    <property type="project" value="EnsemblFungi"/>
</dbReference>
<dbReference type="eggNOG" id="KOG2019">
    <property type="taxonomic scope" value="Eukaryota"/>
</dbReference>
<feature type="domain" description="Peptidase M16C associated" evidence="16">
    <location>
        <begin position="487"/>
        <end position="733"/>
    </location>
</feature>
<evidence type="ECO:0000256" key="14">
    <source>
        <dbReference type="ARBA" id="ARBA00034552"/>
    </source>
</evidence>
<dbReference type="InterPro" id="IPR055130">
    <property type="entry name" value="PreP_C"/>
</dbReference>
<dbReference type="InterPro" id="IPR011249">
    <property type="entry name" value="Metalloenz_LuxS/M16"/>
</dbReference>
<protein>
    <recommendedName>
        <fullName evidence="6">Presequence protease, mitochondrial</fullName>
    </recommendedName>
    <alternativeName>
        <fullName evidence="14">Pitrilysin metalloproteinase</fullName>
    </alternativeName>
</protein>
<evidence type="ECO:0000256" key="1">
    <source>
        <dbReference type="ARBA" id="ARBA00001947"/>
    </source>
</evidence>
<evidence type="ECO:0000256" key="5">
    <source>
        <dbReference type="ARBA" id="ARBA00011853"/>
    </source>
</evidence>
<comment type="cofactor">
    <cofactor evidence="1">
        <name>Zn(2+)</name>
        <dbReference type="ChEBI" id="CHEBI:29105"/>
    </cofactor>
</comment>
<dbReference type="VEuPathDB" id="FungiDB:YALI0_F21615g"/>
<keyword evidence="11" id="KW-0809">Transit peptide</keyword>
<dbReference type="VEuPathDB" id="FungiDB:YALI1_F28537g"/>
<evidence type="ECO:0000256" key="13">
    <source>
        <dbReference type="ARBA" id="ARBA00023128"/>
    </source>
</evidence>
<evidence type="ECO:0000256" key="6">
    <source>
        <dbReference type="ARBA" id="ARBA00020167"/>
    </source>
</evidence>
<evidence type="ECO:0000256" key="9">
    <source>
        <dbReference type="ARBA" id="ARBA00022801"/>
    </source>
</evidence>
<sequence length="990" mass="110840">MLRLKSLKKPVQAVVRRFATTSAPTLSVGDNIHGFNVLRTKEIPEFDLQATLLEHSTGAQHLHIARDDSNNVFSIGFKTNPPDRTGVPHILEHTTLCGSEKYQVRDPFFKMLNRSLANFMNAMTAQDYTFYPFATTNATDMKNLRDVYLDATLKPLLRELDFSQEGWRLENEDSKDKTSPIILKGVVFNEMKGQMSNAAYAFYIRYLEKIYPSLNNSGGDPLVIPELTYEGLKKFHADHYNPSNAKTFSYGDISVADHLEALNAKFENCEISKTPGNTERLPLEFSSAAENTRIVEEGPIDTLLDTSKQHKMSMSWLMGSPKDIYESFCVKIISSLLIDGHSSPLHQKLIDSGLGSSYSPNTGLDSAPGANIFSVGLQGVTESDLTKVETVILDTIKTTVAEGFDKGRIDGLLHQTELARKDQNAKFGMALMNGVLPGWFNQVDPLEALEWNSVLDRFNKDMEADPEFLQKVMKKYLLDNKYFHFQMNPNPDYEKNVQEKEDEILTDKLAKLTESDKEEIFETGANLEKMQEEPENLDCLPTLHVSDIPRSKPRVALEHTKNPYPIQWRLAPTNGLTYFHSISSLEGLPHEYYPFLPLFTSSLTFLGTKDKTMGQLEDEIKLNTGGLDFSVSCSSSPLSLPSSQLNFAMDGVALDKNVETMFGLFQELLRNTDFTNVEKLKTMIAASTANLSNALAQSGHSFAMLRAASDISPVKKIDDILGGVAQVRFLSELAAKSEQQLVDEVIPKLQEIAKFALTREQRFAVTCGQDMQTKNDELVRKFAESFETNESPFNISSLSIPMTTPTSTLFKLPFQVNYAGIAIPGVPYTHADGAPLQVLANMLTHKHLHREIREKGGAYGGGASYNPTDGFFSYYSYRDPNLERTLQTCQEAGEWSVKKDWSSSDLQEAKLSLFQRIDAPISVKSEGMALYANGLTYEQREKRRRQLLDVAVDDVKRVAKQYLVNPSGYSVAALGPGYETMDKKKWTVLE</sequence>
<keyword evidence="8" id="KW-0479">Metal-binding</keyword>
<dbReference type="FunFam" id="3.30.830.10:FF:000013">
    <property type="entry name" value="Mitochondrial presequence protease"/>
    <property type="match status" value="1"/>
</dbReference>